<evidence type="ECO:0000313" key="10">
    <source>
        <dbReference type="EMBL" id="KAG6383906.1"/>
    </source>
</evidence>
<feature type="transmembrane region" description="Helical" evidence="9">
    <location>
        <begin position="129"/>
        <end position="150"/>
    </location>
</feature>
<comment type="subcellular location">
    <subcellularLocation>
        <location evidence="6">Cell membrane</location>
        <topology evidence="6">Multi-pass membrane protein</topology>
    </subcellularLocation>
    <subcellularLocation>
        <location evidence="1">Membrane</location>
        <topology evidence="1">Multi-pass membrane protein</topology>
    </subcellularLocation>
</comment>
<keyword evidence="5 9" id="KW-0472">Membrane</keyword>
<comment type="caution">
    <text evidence="10">The sequence shown here is derived from an EMBL/GenBank/DDBJ whole genome shotgun (WGS) entry which is preliminary data.</text>
</comment>
<proteinExistence type="inferred from homology"/>
<dbReference type="GO" id="GO:0008137">
    <property type="term" value="F:NADH dehydrogenase (ubiquinone) activity"/>
    <property type="evidence" value="ECO:0007669"/>
    <property type="project" value="UniProtKB-EC"/>
</dbReference>
<evidence type="ECO:0000256" key="9">
    <source>
        <dbReference type="SAM" id="Phobius"/>
    </source>
</evidence>
<dbReference type="InterPro" id="IPR001694">
    <property type="entry name" value="NADH_UbQ_OxRdtase_su1/FPO"/>
</dbReference>
<keyword evidence="6" id="KW-0520">NAD</keyword>
<dbReference type="EMBL" id="PNBA02000359">
    <property type="protein sequence ID" value="KAG6383906.1"/>
    <property type="molecule type" value="Genomic_DNA"/>
</dbReference>
<dbReference type="PANTHER" id="PTHR11432">
    <property type="entry name" value="NADH DEHYDROGENASE SUBUNIT 1"/>
    <property type="match status" value="1"/>
</dbReference>
<dbReference type="GO" id="GO:0009060">
    <property type="term" value="P:aerobic respiration"/>
    <property type="evidence" value="ECO:0007669"/>
    <property type="project" value="TreeGrafter"/>
</dbReference>
<evidence type="ECO:0000256" key="7">
    <source>
        <dbReference type="RuleBase" id="RU000473"/>
    </source>
</evidence>
<evidence type="ECO:0000256" key="8">
    <source>
        <dbReference type="SAM" id="MobiDB-lite"/>
    </source>
</evidence>
<name>A0A8X8YW80_SALSN</name>
<comment type="similarity">
    <text evidence="2 6">Belongs to the complex I subunit 1 family.</text>
</comment>
<keyword evidence="3 6" id="KW-0812">Transmembrane</keyword>
<feature type="region of interest" description="Disordered" evidence="8">
    <location>
        <begin position="225"/>
        <end position="270"/>
    </location>
</feature>
<reference evidence="10" key="1">
    <citation type="submission" date="2018-01" db="EMBL/GenBank/DDBJ databases">
        <authorList>
            <person name="Mao J.F."/>
        </authorList>
    </citation>
    <scope>NUCLEOTIDE SEQUENCE</scope>
    <source>
        <strain evidence="10">Huo1</strain>
        <tissue evidence="10">Leaf</tissue>
    </source>
</reference>
<dbReference type="GO" id="GO:0003954">
    <property type="term" value="F:NADH dehydrogenase activity"/>
    <property type="evidence" value="ECO:0007669"/>
    <property type="project" value="TreeGrafter"/>
</dbReference>
<keyword evidence="12" id="KW-1185">Reference proteome</keyword>
<sequence>MSNRVLLPHENPGKNRIRSYGKVALLREQVLTCIYPTELKRLRAGKTSEAMDDRNMPKSRRKRLSTEGSMKGKVFALRFRSWIYRSIHKARSKPRKPRNSCLELGIYETLLDDSISEISNIKQKVRCCYPALCLVALITLIFMVLGEMSLFQFSLSKAFIAAGSRTISSLLIKMGFSGRLALAVAWSMKFFIEESCNMMAPPGNSGDGDGSGEGFRWTDLFGNSSSETGGNSVGSSEASINQPAPHSPEPVAPEVDRGGRPFIPEDENGNHLMPAQERMEELGHRLSINSLNKKWSREEWASIIAAQISVEEKIEAALLDDGFSPDAIFAKRHQIRGFMFYPGGTSLTEPTYVGYVRSIDNLGTQASVPYKRWKTMIYRSVLLKKIESRVREGEKRDTFYQSKADTAPPMLPRSAYRGIERKDPGPEQRVWIREGNRSAVPLTQPGNGPEGTAAWGMSASRRKAHFELWVIGRAALSAQGPGHKGPGTIQVRRTPEVTAMSRNLTHGPKRRANTRTLGDRSAIGVLRDINQGNKSGAYDDAARFHFVEVPGRGKGFPPPYPMLSHRQRLEKHGRAACRETCTCGSGRGPRYTVLICVGPRNSSEIVMAQKQIWSGIPLFPVLVMFFISCLAETNRAPFDLPEAEAESVAGYNVEYARDAILNSSLLAEANVPGSRGLILTEKRGGSLPTSKYSIFLREPY</sequence>
<dbReference type="Proteomes" id="UP000298416">
    <property type="component" value="Unassembled WGS sequence"/>
</dbReference>
<gene>
    <name evidence="11" type="ORF">SASPL_155523</name>
    <name evidence="10" type="ORF">SASPL_156330</name>
</gene>
<feature type="region of interest" description="Disordered" evidence="8">
    <location>
        <begin position="404"/>
        <end position="426"/>
    </location>
</feature>
<dbReference type="AlphaFoldDB" id="A0A8X8YW80"/>
<dbReference type="Pfam" id="PF00146">
    <property type="entry name" value="NADHdh"/>
    <property type="match status" value="1"/>
</dbReference>
<dbReference type="PANTHER" id="PTHR11432:SF3">
    <property type="entry name" value="NADH-UBIQUINONE OXIDOREDUCTASE CHAIN 1"/>
    <property type="match status" value="1"/>
</dbReference>
<evidence type="ECO:0000256" key="6">
    <source>
        <dbReference type="RuleBase" id="RU000471"/>
    </source>
</evidence>
<evidence type="ECO:0000256" key="4">
    <source>
        <dbReference type="ARBA" id="ARBA00022989"/>
    </source>
</evidence>
<evidence type="ECO:0000313" key="11">
    <source>
        <dbReference type="EMBL" id="KAG6384669.1"/>
    </source>
</evidence>
<dbReference type="EMBL" id="PNBA02000024">
    <property type="protein sequence ID" value="KAG6384669.1"/>
    <property type="molecule type" value="Genomic_DNA"/>
</dbReference>
<accession>A0A8X8YW80</accession>
<evidence type="ECO:0000256" key="3">
    <source>
        <dbReference type="ARBA" id="ARBA00022692"/>
    </source>
</evidence>
<geneLocation type="mitochondrion" evidence="11"/>
<dbReference type="PROSITE" id="PS00668">
    <property type="entry name" value="COMPLEX1_ND1_2"/>
    <property type="match status" value="1"/>
</dbReference>
<reference evidence="10" key="2">
    <citation type="submission" date="2020-08" db="EMBL/GenBank/DDBJ databases">
        <title>Plant Genome Project.</title>
        <authorList>
            <person name="Zhang R.-G."/>
        </authorList>
    </citation>
    <scope>NUCLEOTIDE SEQUENCE</scope>
    <source>
        <strain evidence="10">Huo1</strain>
        <tissue evidence="10">Leaf</tissue>
    </source>
</reference>
<keyword evidence="4 9" id="KW-1133">Transmembrane helix</keyword>
<dbReference type="InterPro" id="IPR018086">
    <property type="entry name" value="NADH_UbQ_OxRdtase_su1_CS"/>
</dbReference>
<comment type="catalytic activity">
    <reaction evidence="7">
        <text>a ubiquinone + NADH + 5 H(+)(in) = a ubiquinol + NAD(+) + 4 H(+)(out)</text>
        <dbReference type="Rhea" id="RHEA:29091"/>
        <dbReference type="Rhea" id="RHEA-COMP:9565"/>
        <dbReference type="Rhea" id="RHEA-COMP:9566"/>
        <dbReference type="ChEBI" id="CHEBI:15378"/>
        <dbReference type="ChEBI" id="CHEBI:16389"/>
        <dbReference type="ChEBI" id="CHEBI:17976"/>
        <dbReference type="ChEBI" id="CHEBI:57540"/>
        <dbReference type="ChEBI" id="CHEBI:57945"/>
        <dbReference type="EC" id="7.1.1.2"/>
    </reaction>
</comment>
<dbReference type="EC" id="7.1.1.2" evidence="7"/>
<keyword evidence="7" id="KW-0830">Ubiquinone</keyword>
<evidence type="ECO:0000313" key="12">
    <source>
        <dbReference type="Proteomes" id="UP000298416"/>
    </source>
</evidence>
<feature type="compositionally biased region" description="Polar residues" evidence="8">
    <location>
        <begin position="225"/>
        <end position="244"/>
    </location>
</feature>
<organism evidence="10">
    <name type="scientific">Salvia splendens</name>
    <name type="common">Scarlet sage</name>
    <dbReference type="NCBI Taxonomy" id="180675"/>
    <lineage>
        <taxon>Eukaryota</taxon>
        <taxon>Viridiplantae</taxon>
        <taxon>Streptophyta</taxon>
        <taxon>Embryophyta</taxon>
        <taxon>Tracheophyta</taxon>
        <taxon>Spermatophyta</taxon>
        <taxon>Magnoliopsida</taxon>
        <taxon>eudicotyledons</taxon>
        <taxon>Gunneridae</taxon>
        <taxon>Pentapetalae</taxon>
        <taxon>asterids</taxon>
        <taxon>lamiids</taxon>
        <taxon>Lamiales</taxon>
        <taxon>Lamiaceae</taxon>
        <taxon>Nepetoideae</taxon>
        <taxon>Mentheae</taxon>
        <taxon>Salviinae</taxon>
        <taxon>Salvia</taxon>
        <taxon>Salvia subgen. Calosphace</taxon>
        <taxon>core Calosphace</taxon>
    </lineage>
</organism>
<evidence type="ECO:0000256" key="1">
    <source>
        <dbReference type="ARBA" id="ARBA00004141"/>
    </source>
</evidence>
<protein>
    <recommendedName>
        <fullName evidence="7">NADH-ubiquinone oxidoreductase chain 1</fullName>
        <ecNumber evidence="7">7.1.1.2</ecNumber>
    </recommendedName>
</protein>
<evidence type="ECO:0000256" key="5">
    <source>
        <dbReference type="ARBA" id="ARBA00023136"/>
    </source>
</evidence>
<evidence type="ECO:0000256" key="2">
    <source>
        <dbReference type="ARBA" id="ARBA00010535"/>
    </source>
</evidence>
<dbReference type="GO" id="GO:0005886">
    <property type="term" value="C:plasma membrane"/>
    <property type="evidence" value="ECO:0007669"/>
    <property type="project" value="UniProtKB-SubCell"/>
</dbReference>
<keyword evidence="7 12" id="KW-0496">Mitochondrion</keyword>